<name>A0A5C6CI18_9BACT</name>
<dbReference type="AlphaFoldDB" id="A0A5C6CI18"/>
<feature type="region of interest" description="Disordered" evidence="1">
    <location>
        <begin position="31"/>
        <end position="77"/>
    </location>
</feature>
<keyword evidence="4" id="KW-1185">Reference proteome</keyword>
<feature type="compositionally biased region" description="Basic residues" evidence="1">
    <location>
        <begin position="36"/>
        <end position="77"/>
    </location>
</feature>
<feature type="region of interest" description="Disordered" evidence="1">
    <location>
        <begin position="232"/>
        <end position="305"/>
    </location>
</feature>
<dbReference type="OrthoDB" id="292803at2"/>
<evidence type="ECO:0000256" key="1">
    <source>
        <dbReference type="SAM" id="MobiDB-lite"/>
    </source>
</evidence>
<evidence type="ECO:0000313" key="4">
    <source>
        <dbReference type="Proteomes" id="UP000316304"/>
    </source>
</evidence>
<accession>A0A5C6CI18</accession>
<protein>
    <submittedName>
        <fullName evidence="3">Uncharacterized protein</fullName>
    </submittedName>
</protein>
<evidence type="ECO:0000313" key="3">
    <source>
        <dbReference type="EMBL" id="TWU24058.1"/>
    </source>
</evidence>
<comment type="caution">
    <text evidence="3">The sequence shown here is derived from an EMBL/GenBank/DDBJ whole genome shotgun (WGS) entry which is preliminary data.</text>
</comment>
<reference evidence="3 4" key="1">
    <citation type="submission" date="2019-02" db="EMBL/GenBank/DDBJ databases">
        <title>Deep-cultivation of Planctomycetes and their phenomic and genomic characterization uncovers novel biology.</title>
        <authorList>
            <person name="Wiegand S."/>
            <person name="Jogler M."/>
            <person name="Boedeker C."/>
            <person name="Pinto D."/>
            <person name="Vollmers J."/>
            <person name="Rivas-Marin E."/>
            <person name="Kohn T."/>
            <person name="Peeters S.H."/>
            <person name="Heuer A."/>
            <person name="Rast P."/>
            <person name="Oberbeckmann S."/>
            <person name="Bunk B."/>
            <person name="Jeske O."/>
            <person name="Meyerdierks A."/>
            <person name="Storesund J.E."/>
            <person name="Kallscheuer N."/>
            <person name="Luecker S."/>
            <person name="Lage O.M."/>
            <person name="Pohl T."/>
            <person name="Merkel B.J."/>
            <person name="Hornburger P."/>
            <person name="Mueller R.-W."/>
            <person name="Bruemmer F."/>
            <person name="Labrenz M."/>
            <person name="Spormann A.M."/>
            <person name="Op Den Camp H."/>
            <person name="Overmann J."/>
            <person name="Amann R."/>
            <person name="Jetten M.S.M."/>
            <person name="Mascher T."/>
            <person name="Medema M.H."/>
            <person name="Devos D.P."/>
            <person name="Kaster A.-K."/>
            <person name="Ovreas L."/>
            <person name="Rohde M."/>
            <person name="Galperin M.Y."/>
            <person name="Jogler C."/>
        </authorList>
    </citation>
    <scope>NUCLEOTIDE SEQUENCE [LARGE SCALE GENOMIC DNA]</scope>
    <source>
        <strain evidence="3 4">Pla52o</strain>
    </source>
</reference>
<dbReference type="Proteomes" id="UP000316304">
    <property type="component" value="Unassembled WGS sequence"/>
</dbReference>
<dbReference type="RefSeq" id="WP_146594313.1">
    <property type="nucleotide sequence ID" value="NZ_SJPT01000003.1"/>
</dbReference>
<sequence precursor="true">MLLFHFRRIVLATTVAVGVLAAAPLWAQRHGGGHSGHGHSGHGHSGHGHSGHGHSGHGHSGHGHSGHGHSGHGHSGHVYHGGGHYGGGFYGSNVYSGRGFSLSIGGGYPYGYGGFGYGSLGYGGIDYGIDTYRYPSSSYSTTYRGFAPDYFTQPSLSYTPDPVYGEVPVDSYGTSYRYDGAIESPYGVPGYSSEFQHQPRAVSPYAAGRVDPSSADLRPGMVLEDGSTVISVAPPGVVSGEPATVTESDEPSVAPKADSQPDAETQTKAAPKLEPTPAKELDSDVEVVPTPAEVADDAANPASKD</sequence>
<proteinExistence type="predicted"/>
<feature type="signal peptide" evidence="2">
    <location>
        <begin position="1"/>
        <end position="27"/>
    </location>
</feature>
<organism evidence="3 4">
    <name type="scientific">Novipirellula galeiformis</name>
    <dbReference type="NCBI Taxonomy" id="2528004"/>
    <lineage>
        <taxon>Bacteria</taxon>
        <taxon>Pseudomonadati</taxon>
        <taxon>Planctomycetota</taxon>
        <taxon>Planctomycetia</taxon>
        <taxon>Pirellulales</taxon>
        <taxon>Pirellulaceae</taxon>
        <taxon>Novipirellula</taxon>
    </lineage>
</organism>
<dbReference type="EMBL" id="SJPT01000003">
    <property type="protein sequence ID" value="TWU24058.1"/>
    <property type="molecule type" value="Genomic_DNA"/>
</dbReference>
<evidence type="ECO:0000256" key="2">
    <source>
        <dbReference type="SAM" id="SignalP"/>
    </source>
</evidence>
<gene>
    <name evidence="3" type="ORF">Pla52o_19810</name>
</gene>
<keyword evidence="2" id="KW-0732">Signal</keyword>
<feature type="chain" id="PRO_5022664741" evidence="2">
    <location>
        <begin position="28"/>
        <end position="305"/>
    </location>
</feature>